<dbReference type="OrthoDB" id="6286688at2"/>
<dbReference type="SUPFAM" id="SSF53756">
    <property type="entry name" value="UDP-Glycosyltransferase/glycogen phosphorylase"/>
    <property type="match status" value="1"/>
</dbReference>
<dbReference type="KEGG" id="chw:A2J15_001280"/>
<reference evidence="1 2" key="1">
    <citation type="submission" date="2018-08" db="EMBL/GenBank/DDBJ databases">
        <title>Survival mechanisms of Campylobacter hepaticus identified by genomic analysis and comparative transcriptomic analysis of in vivo and in vitro derived bacteria.</title>
        <authorList>
            <person name="Van T.T.H."/>
            <person name="Moore R.J."/>
        </authorList>
    </citation>
    <scope>NUCLEOTIDE SEQUENCE [LARGE SCALE GENOMIC DNA]</scope>
    <source>
        <strain evidence="1 2">HV10</strain>
    </source>
</reference>
<evidence type="ECO:0000313" key="2">
    <source>
        <dbReference type="Proteomes" id="UP000093205"/>
    </source>
</evidence>
<dbReference type="InterPro" id="IPR001296">
    <property type="entry name" value="Glyco_trans_1"/>
</dbReference>
<dbReference type="Proteomes" id="UP000093205">
    <property type="component" value="Chromosome"/>
</dbReference>
<dbReference type="CDD" id="cd03820">
    <property type="entry name" value="GT4_AmsD-like"/>
    <property type="match status" value="1"/>
</dbReference>
<dbReference type="EMBL" id="CP031611">
    <property type="protein sequence ID" value="AXP08378.1"/>
    <property type="molecule type" value="Genomic_DNA"/>
</dbReference>
<protein>
    <submittedName>
        <fullName evidence="1">Glycosyltransferase family 4 protein</fullName>
    </submittedName>
</protein>
<dbReference type="Gene3D" id="3.40.50.2000">
    <property type="entry name" value="Glycogen Phosphorylase B"/>
    <property type="match status" value="2"/>
</dbReference>
<dbReference type="RefSeq" id="WP_066778102.1">
    <property type="nucleotide sequence ID" value="NZ_CP031611.1"/>
</dbReference>
<dbReference type="Pfam" id="PF13439">
    <property type="entry name" value="Glyco_transf_4"/>
    <property type="match status" value="1"/>
</dbReference>
<gene>
    <name evidence="1" type="ORF">A2J15_001280</name>
</gene>
<sequence length="350" mass="41647">MKIMLLIGDITTGGGAERVVVNLANALKEAGHEIHILSFYKKNKTIAYNLNENIRVNFLHQKSQKQVKNIFFKLYYKHYESYILKQKYKNIDIMIYNNCSHFPFFKNKNTKYINLIHLNFKKYKKRNNFFDHLVILSDKQIDKWKKYHKNIHVIPNFIPFISQKESNYKQKNILSIGRMVCNDEKGFLRLIEIWKLIHKKYQDWTLTLVGEGELKYLIQEKIKENHLKNIILKPFTKEIEQEYLNASIYLMCSYYEGFPMVLIEASSYALPLLAFDIHTGPKDIIEDQKSGFLIQDGNLKDFAQKLCILMDNENLRKTMGKKAKEKIKKEFSKEVIMQKWEKLFTNLNTF</sequence>
<dbReference type="GO" id="GO:0016757">
    <property type="term" value="F:glycosyltransferase activity"/>
    <property type="evidence" value="ECO:0007669"/>
    <property type="project" value="InterPro"/>
</dbReference>
<dbReference type="InterPro" id="IPR028098">
    <property type="entry name" value="Glyco_trans_4-like_N"/>
</dbReference>
<dbReference type="PANTHER" id="PTHR12526">
    <property type="entry name" value="GLYCOSYLTRANSFERASE"/>
    <property type="match status" value="1"/>
</dbReference>
<name>A0A843RAL8_9BACT</name>
<organism evidence="1 2">
    <name type="scientific">Campylobacter hepaticus</name>
    <dbReference type="NCBI Taxonomy" id="1813019"/>
    <lineage>
        <taxon>Bacteria</taxon>
        <taxon>Pseudomonadati</taxon>
        <taxon>Campylobacterota</taxon>
        <taxon>Epsilonproteobacteria</taxon>
        <taxon>Campylobacterales</taxon>
        <taxon>Campylobacteraceae</taxon>
        <taxon>Campylobacter</taxon>
    </lineage>
</organism>
<evidence type="ECO:0000313" key="1">
    <source>
        <dbReference type="EMBL" id="AXP08378.1"/>
    </source>
</evidence>
<dbReference type="Pfam" id="PF00534">
    <property type="entry name" value="Glycos_transf_1"/>
    <property type="match status" value="1"/>
</dbReference>
<dbReference type="PANTHER" id="PTHR12526:SF630">
    <property type="entry name" value="GLYCOSYLTRANSFERASE"/>
    <property type="match status" value="1"/>
</dbReference>
<dbReference type="AlphaFoldDB" id="A0A843RAL8"/>
<proteinExistence type="predicted"/>
<keyword evidence="2" id="KW-1185">Reference proteome</keyword>
<dbReference type="GeneID" id="44004135"/>
<accession>A0A843RAL8</accession>